<organism evidence="3 4">
    <name type="scientific">Candidatus Phycosocius bacilliformis</name>
    <dbReference type="NCBI Taxonomy" id="1445552"/>
    <lineage>
        <taxon>Bacteria</taxon>
        <taxon>Pseudomonadati</taxon>
        <taxon>Pseudomonadota</taxon>
        <taxon>Alphaproteobacteria</taxon>
        <taxon>Caulobacterales</taxon>
        <taxon>Caulobacterales incertae sedis</taxon>
        <taxon>Candidatus Phycosocius</taxon>
    </lineage>
</organism>
<dbReference type="Proteomes" id="UP000245086">
    <property type="component" value="Unassembled WGS sequence"/>
</dbReference>
<keyword evidence="1" id="KW-0472">Membrane</keyword>
<dbReference type="RefSeq" id="WP_108983623.1">
    <property type="nucleotide sequence ID" value="NZ_BFBR01000001.1"/>
</dbReference>
<keyword evidence="4" id="KW-1185">Reference proteome</keyword>
<keyword evidence="1" id="KW-0812">Transmembrane</keyword>
<keyword evidence="3" id="KW-0808">Transferase</keyword>
<name>A0A2P2E6U5_9PROT</name>
<accession>A0A2P2E6U5</accession>
<comment type="caution">
    <text evidence="3">The sequence shown here is derived from an EMBL/GenBank/DDBJ whole genome shotgun (WGS) entry which is preliminary data.</text>
</comment>
<evidence type="ECO:0000313" key="4">
    <source>
        <dbReference type="Proteomes" id="UP000245086"/>
    </source>
</evidence>
<dbReference type="Pfam" id="PF00535">
    <property type="entry name" value="Glycos_transf_2"/>
    <property type="match status" value="1"/>
</dbReference>
<dbReference type="EC" id="2.4.1.266" evidence="3"/>
<feature type="domain" description="Glycosyltransferase 2-like" evidence="2">
    <location>
        <begin position="10"/>
        <end position="159"/>
    </location>
</feature>
<reference evidence="3" key="1">
    <citation type="journal article" date="2018" name="Genome Announc.">
        <title>Draft Genome Sequence of "Candidatus Phycosocius bacilliformis," an Alphaproteobacterial Ectosymbiont of the Hydrocarbon-Producing Green Alga Botryococcus braunii.</title>
        <authorList>
            <person name="Tanabe Y."/>
            <person name="Yamaguchi H."/>
            <person name="Watanabe M.M."/>
        </authorList>
    </citation>
    <scope>NUCLEOTIDE SEQUENCE [LARGE SCALE GENOMIC DNA]</scope>
    <source>
        <strain evidence="3">BOTRYCO-2</strain>
    </source>
</reference>
<dbReference type="InterPro" id="IPR029044">
    <property type="entry name" value="Nucleotide-diphossugar_trans"/>
</dbReference>
<feature type="transmembrane region" description="Helical" evidence="1">
    <location>
        <begin position="264"/>
        <end position="290"/>
    </location>
</feature>
<feature type="transmembrane region" description="Helical" evidence="1">
    <location>
        <begin position="230"/>
        <end position="252"/>
    </location>
</feature>
<dbReference type="SUPFAM" id="SSF53448">
    <property type="entry name" value="Nucleotide-diphospho-sugar transferases"/>
    <property type="match status" value="1"/>
</dbReference>
<keyword evidence="3" id="KW-0328">Glycosyltransferase</keyword>
<dbReference type="OrthoDB" id="3177103at2"/>
<sequence>MLPQDLSIAVLVPCYNEAATVAQVVQDFAAALPGCKIYVYDNRSTDDTFARAQAAGAIVRREDRPGKGEVVRRMFADIEADIYVMIDGDATYHAPSAPELINLMVESQADLVNGARVDSAIKAYRPGHRFGNRLLTGLVGLIFGTMTTDMLSGYKIFSRRFVKSFPAHSRGFEIETELMVHALELRMTIKEMPTPYAERPEGSVSKLNTIRDGIRILSIIGLFVREERPLIVFTSLGALLALAAFGLGIPVVLEFLETGLVSRFPTAILASAMMVTAVISVFSGFVLDTVTRGRREAKRFAYLAAQDRRFKL</sequence>
<dbReference type="Gene3D" id="3.90.550.10">
    <property type="entry name" value="Spore Coat Polysaccharide Biosynthesis Protein SpsA, Chain A"/>
    <property type="match status" value="1"/>
</dbReference>
<dbReference type="GO" id="GO:0016757">
    <property type="term" value="F:glycosyltransferase activity"/>
    <property type="evidence" value="ECO:0007669"/>
    <property type="project" value="UniProtKB-KW"/>
</dbReference>
<dbReference type="PANTHER" id="PTHR48090:SF7">
    <property type="entry name" value="RFBJ PROTEIN"/>
    <property type="match status" value="1"/>
</dbReference>
<dbReference type="CDD" id="cd04179">
    <property type="entry name" value="DPM_DPG-synthase_like"/>
    <property type="match status" value="1"/>
</dbReference>
<protein>
    <submittedName>
        <fullName evidence="3">Glucosyl-3-phosphoglycerate synthase</fullName>
        <ecNumber evidence="3">2.4.1.266</ecNumber>
    </submittedName>
</protein>
<dbReference type="AlphaFoldDB" id="A0A2P2E6U5"/>
<proteinExistence type="predicted"/>
<gene>
    <name evidence="3" type="primary">gpgS</name>
    <name evidence="3" type="ORF">PbB2_00426</name>
</gene>
<dbReference type="InterPro" id="IPR050256">
    <property type="entry name" value="Glycosyltransferase_2"/>
</dbReference>
<dbReference type="InterPro" id="IPR001173">
    <property type="entry name" value="Glyco_trans_2-like"/>
</dbReference>
<evidence type="ECO:0000256" key="1">
    <source>
        <dbReference type="SAM" id="Phobius"/>
    </source>
</evidence>
<feature type="transmembrane region" description="Helical" evidence="1">
    <location>
        <begin position="134"/>
        <end position="154"/>
    </location>
</feature>
<dbReference type="PANTHER" id="PTHR48090">
    <property type="entry name" value="UNDECAPRENYL-PHOSPHATE 4-DEOXY-4-FORMAMIDO-L-ARABINOSE TRANSFERASE-RELATED"/>
    <property type="match status" value="1"/>
</dbReference>
<evidence type="ECO:0000259" key="2">
    <source>
        <dbReference type="Pfam" id="PF00535"/>
    </source>
</evidence>
<keyword evidence="1" id="KW-1133">Transmembrane helix</keyword>
<evidence type="ECO:0000313" key="3">
    <source>
        <dbReference type="EMBL" id="GBF56769.1"/>
    </source>
</evidence>
<dbReference type="EMBL" id="BFBR01000001">
    <property type="protein sequence ID" value="GBF56769.1"/>
    <property type="molecule type" value="Genomic_DNA"/>
</dbReference>